<feature type="domain" description="Major facilitator superfamily (MFS) profile" evidence="8">
    <location>
        <begin position="6"/>
        <end position="395"/>
    </location>
</feature>
<evidence type="ECO:0000313" key="9">
    <source>
        <dbReference type="EMBL" id="WZL69862.1"/>
    </source>
</evidence>
<dbReference type="RefSeq" id="WP_341876850.1">
    <property type="nucleotide sequence ID" value="NZ_CP121687.1"/>
</dbReference>
<protein>
    <submittedName>
        <fullName evidence="9">MFS transporter</fullName>
    </submittedName>
</protein>
<feature type="transmembrane region" description="Helical" evidence="7">
    <location>
        <begin position="258"/>
        <end position="276"/>
    </location>
</feature>
<dbReference type="EMBL" id="CP121687">
    <property type="protein sequence ID" value="WZL69862.1"/>
    <property type="molecule type" value="Genomic_DNA"/>
</dbReference>
<dbReference type="PROSITE" id="PS50850">
    <property type="entry name" value="MFS"/>
    <property type="match status" value="1"/>
</dbReference>
<evidence type="ECO:0000256" key="5">
    <source>
        <dbReference type="ARBA" id="ARBA00022989"/>
    </source>
</evidence>
<keyword evidence="6 7" id="KW-0472">Membrane</keyword>
<keyword evidence="3" id="KW-0813">Transport</keyword>
<dbReference type="PANTHER" id="PTHR23514">
    <property type="entry name" value="BYPASS OF STOP CODON PROTEIN 6"/>
    <property type="match status" value="1"/>
</dbReference>
<dbReference type="InterPro" id="IPR011701">
    <property type="entry name" value="MFS"/>
</dbReference>
<evidence type="ECO:0000259" key="8">
    <source>
        <dbReference type="PROSITE" id="PS50850"/>
    </source>
</evidence>
<comment type="subcellular location">
    <subcellularLocation>
        <location evidence="1">Cell membrane</location>
        <topology evidence="1">Multi-pass membrane protein</topology>
    </subcellularLocation>
</comment>
<dbReference type="InterPro" id="IPR036259">
    <property type="entry name" value="MFS_trans_sf"/>
</dbReference>
<dbReference type="Proteomes" id="UP001486565">
    <property type="component" value="Chromosome"/>
</dbReference>
<evidence type="ECO:0000256" key="3">
    <source>
        <dbReference type="ARBA" id="ARBA00022448"/>
    </source>
</evidence>
<keyword evidence="5 7" id="KW-1133">Transmembrane helix</keyword>
<feature type="transmembrane region" description="Helical" evidence="7">
    <location>
        <begin position="283"/>
        <end position="302"/>
    </location>
</feature>
<dbReference type="InterPro" id="IPR020846">
    <property type="entry name" value="MFS_dom"/>
</dbReference>
<accession>A0ABZ2Y3F5</accession>
<feature type="transmembrane region" description="Helical" evidence="7">
    <location>
        <begin position="41"/>
        <end position="60"/>
    </location>
</feature>
<keyword evidence="4 7" id="KW-0812">Transmembrane</keyword>
<name>A0ABZ2Y3F5_9FIRM</name>
<evidence type="ECO:0000256" key="6">
    <source>
        <dbReference type="ARBA" id="ARBA00023136"/>
    </source>
</evidence>
<gene>
    <name evidence="9" type="ORF">QBE51_13975</name>
</gene>
<evidence type="ECO:0000256" key="4">
    <source>
        <dbReference type="ARBA" id="ARBA00022692"/>
    </source>
</evidence>
<feature type="transmembrane region" description="Helical" evidence="7">
    <location>
        <begin position="93"/>
        <end position="117"/>
    </location>
</feature>
<dbReference type="Gene3D" id="1.20.1250.20">
    <property type="entry name" value="MFS general substrate transporter like domains"/>
    <property type="match status" value="1"/>
</dbReference>
<feature type="transmembrane region" description="Helical" evidence="7">
    <location>
        <begin position="129"/>
        <end position="149"/>
    </location>
</feature>
<proteinExistence type="inferred from homology"/>
<feature type="transmembrane region" description="Helical" evidence="7">
    <location>
        <begin position="161"/>
        <end position="180"/>
    </location>
</feature>
<dbReference type="SUPFAM" id="SSF103473">
    <property type="entry name" value="MFS general substrate transporter"/>
    <property type="match status" value="1"/>
</dbReference>
<dbReference type="PANTHER" id="PTHR23514:SF3">
    <property type="entry name" value="BYPASS OF STOP CODON PROTEIN 6"/>
    <property type="match status" value="1"/>
</dbReference>
<evidence type="ECO:0000313" key="10">
    <source>
        <dbReference type="Proteomes" id="UP001486565"/>
    </source>
</evidence>
<keyword evidence="10" id="KW-1185">Reference proteome</keyword>
<feature type="transmembrane region" description="Helical" evidence="7">
    <location>
        <begin position="373"/>
        <end position="390"/>
    </location>
</feature>
<organism evidence="9 10">
    <name type="scientific">Defluviitalea saccharophila</name>
    <dbReference type="NCBI Taxonomy" id="879970"/>
    <lineage>
        <taxon>Bacteria</taxon>
        <taxon>Bacillati</taxon>
        <taxon>Bacillota</taxon>
        <taxon>Clostridia</taxon>
        <taxon>Lachnospirales</taxon>
        <taxon>Defluviitaleaceae</taxon>
        <taxon>Defluviitalea</taxon>
    </lineage>
</organism>
<reference evidence="9 10" key="1">
    <citation type="submission" date="2023-03" db="EMBL/GenBank/DDBJ databases">
        <title>Novel Species.</title>
        <authorList>
            <person name="Ma S."/>
        </authorList>
    </citation>
    <scope>NUCLEOTIDE SEQUENCE [LARGE SCALE GENOMIC DNA]</scope>
    <source>
        <strain evidence="9 10">LIND6LT2</strain>
    </source>
</reference>
<feature type="transmembrane region" description="Helical" evidence="7">
    <location>
        <begin position="67"/>
        <end position="87"/>
    </location>
</feature>
<comment type="similarity">
    <text evidence="2">Belongs to the major facilitator superfamily.</text>
</comment>
<dbReference type="InterPro" id="IPR051788">
    <property type="entry name" value="MFS_Transporter"/>
</dbReference>
<sequence>MVLTVLLIIIYMAFISLGLPDSLLGSAWPTMYPNMGVPISYAGIVSMIITGGTIVSSLLSDRVIRKFGTGLVTVTSVLMTALALLGFSISNTFYQLCLFAIPLGLGAGSIDAALNNFVALHYKAKHMSWLHCFWGVGAMTGPIIMSYFLERGIIFQMGYRTVAMIQIVLTIVLLVTLPLWKKISSTHNEELHAKESNPKELSQKVISKKELLQLPGAKQALLAFFCYCAIEATLGLWGSSFVNIVHGVPAETAAKWASLFYFGITFGRFLSGFVTLKLNNRQMIYLGEALLAVGIIMIMLPLGQFTAVIGLVMGGVGCAPIFPSMLHETPVNFGEEYSQSIMGVQMACAYVGSTFMPPLFGVLASHISYSIMPFYAGGILLIMVAAIKMLNKRVDKKRLTEKVILS</sequence>
<dbReference type="Pfam" id="PF07690">
    <property type="entry name" value="MFS_1"/>
    <property type="match status" value="1"/>
</dbReference>
<feature type="transmembrane region" description="Helical" evidence="7">
    <location>
        <begin position="220"/>
        <end position="238"/>
    </location>
</feature>
<evidence type="ECO:0000256" key="7">
    <source>
        <dbReference type="SAM" id="Phobius"/>
    </source>
</evidence>
<evidence type="ECO:0000256" key="2">
    <source>
        <dbReference type="ARBA" id="ARBA00008335"/>
    </source>
</evidence>
<evidence type="ECO:0000256" key="1">
    <source>
        <dbReference type="ARBA" id="ARBA00004651"/>
    </source>
</evidence>